<dbReference type="InterPro" id="IPR039417">
    <property type="entry name" value="Peptidase_C1A_papain-like"/>
</dbReference>
<dbReference type="GO" id="GO:0006508">
    <property type="term" value="P:proteolysis"/>
    <property type="evidence" value="ECO:0007669"/>
    <property type="project" value="UniProtKB-KW"/>
</dbReference>
<evidence type="ECO:0000256" key="2">
    <source>
        <dbReference type="ARBA" id="ARBA00022670"/>
    </source>
</evidence>
<evidence type="ECO:0000313" key="12">
    <source>
        <dbReference type="EMBL" id="PRQ50084.1"/>
    </source>
</evidence>
<dbReference type="InterPro" id="IPR000169">
    <property type="entry name" value="Pept_cys_AS"/>
</dbReference>
<feature type="domain" description="Peptidase C1A papain C-terminal" evidence="10">
    <location>
        <begin position="126"/>
        <end position="342"/>
    </location>
</feature>
<keyword evidence="5" id="KW-0788">Thiol protease</keyword>
<feature type="signal peptide" evidence="9">
    <location>
        <begin position="1"/>
        <end position="27"/>
    </location>
</feature>
<feature type="chain" id="PRO_5018698055" description="Vignain" evidence="9">
    <location>
        <begin position="28"/>
        <end position="343"/>
    </location>
</feature>
<evidence type="ECO:0000256" key="8">
    <source>
        <dbReference type="ARBA" id="ARBA00069575"/>
    </source>
</evidence>
<comment type="caution">
    <text evidence="12">The sequence shown here is derived from an EMBL/GenBank/DDBJ whole genome shotgun (WGS) entry which is preliminary data.</text>
</comment>
<evidence type="ECO:0000259" key="10">
    <source>
        <dbReference type="SMART" id="SM00645"/>
    </source>
</evidence>
<dbReference type="AlphaFoldDB" id="A0A2P6RUI0"/>
<dbReference type="OrthoDB" id="190265at2759"/>
<dbReference type="PROSITE" id="PS00640">
    <property type="entry name" value="THIOL_PROTEASE_ASN"/>
    <property type="match status" value="1"/>
</dbReference>
<name>A0A2P6RUI0_ROSCH</name>
<proteinExistence type="inferred from homology"/>
<dbReference type="InterPro" id="IPR013128">
    <property type="entry name" value="Peptidase_C1A"/>
</dbReference>
<dbReference type="FunFam" id="3.90.70.10:FF:000023">
    <property type="entry name" value="Senescence-specific cysteine protease SAG39"/>
    <property type="match status" value="1"/>
</dbReference>
<dbReference type="SMART" id="SM00848">
    <property type="entry name" value="Inhibitor_I29"/>
    <property type="match status" value="1"/>
</dbReference>
<dbReference type="EMBL" id="PDCK01000040">
    <property type="protein sequence ID" value="PRQ50084.1"/>
    <property type="molecule type" value="Genomic_DNA"/>
</dbReference>
<protein>
    <recommendedName>
        <fullName evidence="8">Vignain</fullName>
    </recommendedName>
</protein>
<keyword evidence="2" id="KW-0645">Protease</keyword>
<keyword evidence="4 12" id="KW-0378">Hydrolase</keyword>
<dbReference type="InterPro" id="IPR025661">
    <property type="entry name" value="Pept_asp_AS"/>
</dbReference>
<evidence type="ECO:0000256" key="1">
    <source>
        <dbReference type="ARBA" id="ARBA00008455"/>
    </source>
</evidence>
<evidence type="ECO:0000256" key="3">
    <source>
        <dbReference type="ARBA" id="ARBA00022729"/>
    </source>
</evidence>
<keyword evidence="6" id="KW-1015">Disulfide bond</keyword>
<evidence type="ECO:0000313" key="13">
    <source>
        <dbReference type="Proteomes" id="UP000238479"/>
    </source>
</evidence>
<dbReference type="Gene3D" id="3.90.70.10">
    <property type="entry name" value="Cysteine proteinases"/>
    <property type="match status" value="1"/>
</dbReference>
<dbReference type="InterPro" id="IPR000668">
    <property type="entry name" value="Peptidase_C1A_C"/>
</dbReference>
<sequence>MEFINQVHSKCICLCLILIFGAWSSEATSRNLEDAAMYERYEQWMTRYGRQYSSMNEKETRFNVFKKNVAMIDSSNSDVNKPYKLSVNQFADLTTEEFKSQRTGFKGLRDTPPPTTSFKYENVSIVPSSIDWRTKGAVMPVKDQGQCGSCWAFATVGALEGALQLATGELVSMSEQELVDCNVGGENEGCMGGYPDVAFLYIIEKHGLTNEANYPYTATDNMCNTKEADSPSGSITGYEDVPVNSEQDLLKAVANQPVSVCIQAEGLFQSYSSGVLTGDCGTDLDHCVTAIGYGTTDQGIDYWLLKNSWGTEWGEEGYVRIQRNIEAVEGMCGIATSASYATV</sequence>
<dbReference type="Pfam" id="PF08246">
    <property type="entry name" value="Inhibitor_I29"/>
    <property type="match status" value="1"/>
</dbReference>
<dbReference type="InterPro" id="IPR013201">
    <property type="entry name" value="Prot_inhib_I29"/>
</dbReference>
<evidence type="ECO:0000256" key="9">
    <source>
        <dbReference type="SAM" id="SignalP"/>
    </source>
</evidence>
<keyword evidence="7" id="KW-0325">Glycoprotein</keyword>
<dbReference type="InterPro" id="IPR038765">
    <property type="entry name" value="Papain-like_cys_pep_sf"/>
</dbReference>
<accession>A0A2P6RUI0</accession>
<dbReference type="PROSITE" id="PS00639">
    <property type="entry name" value="THIOL_PROTEASE_HIS"/>
    <property type="match status" value="1"/>
</dbReference>
<feature type="domain" description="Cathepsin propeptide inhibitor" evidence="11">
    <location>
        <begin position="41"/>
        <end position="98"/>
    </location>
</feature>
<evidence type="ECO:0000256" key="6">
    <source>
        <dbReference type="ARBA" id="ARBA00023157"/>
    </source>
</evidence>
<keyword evidence="13" id="KW-1185">Reference proteome</keyword>
<reference evidence="12 13" key="1">
    <citation type="journal article" date="2018" name="Nat. Genet.">
        <title>The Rosa genome provides new insights in the design of modern roses.</title>
        <authorList>
            <person name="Bendahmane M."/>
        </authorList>
    </citation>
    <scope>NUCLEOTIDE SEQUENCE [LARGE SCALE GENOMIC DNA]</scope>
    <source>
        <strain evidence="13">cv. Old Blush</strain>
    </source>
</reference>
<gene>
    <name evidence="12" type="ORF">RchiOBHm_Chr2g0129151</name>
</gene>
<organism evidence="12 13">
    <name type="scientific">Rosa chinensis</name>
    <name type="common">China rose</name>
    <dbReference type="NCBI Taxonomy" id="74649"/>
    <lineage>
        <taxon>Eukaryota</taxon>
        <taxon>Viridiplantae</taxon>
        <taxon>Streptophyta</taxon>
        <taxon>Embryophyta</taxon>
        <taxon>Tracheophyta</taxon>
        <taxon>Spermatophyta</taxon>
        <taxon>Magnoliopsida</taxon>
        <taxon>eudicotyledons</taxon>
        <taxon>Gunneridae</taxon>
        <taxon>Pentapetalae</taxon>
        <taxon>rosids</taxon>
        <taxon>fabids</taxon>
        <taxon>Rosales</taxon>
        <taxon>Rosaceae</taxon>
        <taxon>Rosoideae</taxon>
        <taxon>Rosoideae incertae sedis</taxon>
        <taxon>Rosa</taxon>
    </lineage>
</organism>
<evidence type="ECO:0000259" key="11">
    <source>
        <dbReference type="SMART" id="SM00848"/>
    </source>
</evidence>
<dbReference type="OMA" id="CNTKEAD"/>
<dbReference type="STRING" id="74649.A0A2P6RUI0"/>
<evidence type="ECO:0000256" key="5">
    <source>
        <dbReference type="ARBA" id="ARBA00022807"/>
    </source>
</evidence>
<dbReference type="InterPro" id="IPR025660">
    <property type="entry name" value="Pept_his_AS"/>
</dbReference>
<dbReference type="Pfam" id="PF00112">
    <property type="entry name" value="Peptidase_C1"/>
    <property type="match status" value="1"/>
</dbReference>
<dbReference type="PANTHER" id="PTHR12411">
    <property type="entry name" value="CYSTEINE PROTEASE FAMILY C1-RELATED"/>
    <property type="match status" value="1"/>
</dbReference>
<dbReference type="Gramene" id="PRQ50084">
    <property type="protein sequence ID" value="PRQ50084"/>
    <property type="gene ID" value="RchiOBHm_Chr2g0129151"/>
</dbReference>
<dbReference type="Proteomes" id="UP000238479">
    <property type="component" value="Chromosome 2"/>
</dbReference>
<keyword evidence="3 9" id="KW-0732">Signal</keyword>
<dbReference type="GO" id="GO:0008234">
    <property type="term" value="F:cysteine-type peptidase activity"/>
    <property type="evidence" value="ECO:0007669"/>
    <property type="project" value="UniProtKB-KW"/>
</dbReference>
<dbReference type="SUPFAM" id="SSF54001">
    <property type="entry name" value="Cysteine proteinases"/>
    <property type="match status" value="1"/>
</dbReference>
<comment type="similarity">
    <text evidence="1">Belongs to the peptidase C1 family.</text>
</comment>
<dbReference type="SMART" id="SM00645">
    <property type="entry name" value="Pept_C1"/>
    <property type="match status" value="1"/>
</dbReference>
<dbReference type="PRINTS" id="PR00705">
    <property type="entry name" value="PAPAIN"/>
</dbReference>
<evidence type="ECO:0000256" key="7">
    <source>
        <dbReference type="ARBA" id="ARBA00023180"/>
    </source>
</evidence>
<dbReference type="CDD" id="cd02248">
    <property type="entry name" value="Peptidase_C1A"/>
    <property type="match status" value="1"/>
</dbReference>
<evidence type="ECO:0000256" key="4">
    <source>
        <dbReference type="ARBA" id="ARBA00022801"/>
    </source>
</evidence>
<dbReference type="PROSITE" id="PS00139">
    <property type="entry name" value="THIOL_PROTEASE_CYS"/>
    <property type="match status" value="1"/>
</dbReference>